<dbReference type="Gene3D" id="3.30.710.10">
    <property type="entry name" value="Potassium Channel Kv1.1, Chain A"/>
    <property type="match status" value="1"/>
</dbReference>
<feature type="domain" description="BTB" evidence="1">
    <location>
        <begin position="8"/>
        <end position="74"/>
    </location>
</feature>
<name>A0A8H3P3B1_9EURO</name>
<gene>
    <name evidence="2" type="ORF">IFM46972_06363</name>
</gene>
<sequence length="223" mass="25665">SFLNPKYSDLTIICDDEDFPAHRNIICPQSKYFAVACDGRFKEGDGQIRLDGRDPTLVKKVLEFLYTGSYTYEPQEYPEMEPLLEGEIEHFVEVDGQTSMATPRTGKAYFHAQMYAQGDYFQIDALKCKAKDYFKESFVRYPTRESFTSAVIEVYSSTAENDRGLRDLVVQLTTSNLECLRRAEDPTLDSKLLDLVPSFMRDICLSAVERCAQLQRDYGDWRC</sequence>
<dbReference type="PROSITE" id="PS50097">
    <property type="entry name" value="BTB"/>
    <property type="match status" value="1"/>
</dbReference>
<protein>
    <recommendedName>
        <fullName evidence="1">BTB domain-containing protein</fullName>
    </recommendedName>
</protein>
<dbReference type="AlphaFoldDB" id="A0A8H3P3B1"/>
<dbReference type="SMART" id="SM00225">
    <property type="entry name" value="BTB"/>
    <property type="match status" value="1"/>
</dbReference>
<dbReference type="PANTHER" id="PTHR47843">
    <property type="entry name" value="BTB DOMAIN-CONTAINING PROTEIN-RELATED"/>
    <property type="match status" value="1"/>
</dbReference>
<evidence type="ECO:0000313" key="3">
    <source>
        <dbReference type="Proteomes" id="UP000465221"/>
    </source>
</evidence>
<feature type="non-terminal residue" evidence="2">
    <location>
        <position position="223"/>
    </location>
</feature>
<proteinExistence type="predicted"/>
<dbReference type="CDD" id="cd18186">
    <property type="entry name" value="BTB_POZ_ZBTB_KLHL-like"/>
    <property type="match status" value="1"/>
</dbReference>
<evidence type="ECO:0000313" key="2">
    <source>
        <dbReference type="EMBL" id="GFF40887.1"/>
    </source>
</evidence>
<organism evidence="2 3">
    <name type="scientific">Aspergillus udagawae</name>
    <dbReference type="NCBI Taxonomy" id="91492"/>
    <lineage>
        <taxon>Eukaryota</taxon>
        <taxon>Fungi</taxon>
        <taxon>Dikarya</taxon>
        <taxon>Ascomycota</taxon>
        <taxon>Pezizomycotina</taxon>
        <taxon>Eurotiomycetes</taxon>
        <taxon>Eurotiomycetidae</taxon>
        <taxon>Eurotiales</taxon>
        <taxon>Aspergillaceae</taxon>
        <taxon>Aspergillus</taxon>
        <taxon>Aspergillus subgen. Fumigati</taxon>
    </lineage>
</organism>
<comment type="caution">
    <text evidence="2">The sequence shown here is derived from an EMBL/GenBank/DDBJ whole genome shotgun (WGS) entry which is preliminary data.</text>
</comment>
<dbReference type="Pfam" id="PF00651">
    <property type="entry name" value="BTB"/>
    <property type="match status" value="1"/>
</dbReference>
<dbReference type="InterPro" id="IPR000210">
    <property type="entry name" value="BTB/POZ_dom"/>
</dbReference>
<dbReference type="PANTHER" id="PTHR47843:SF5">
    <property type="entry name" value="BTB_POZ DOMAIN PROTEIN"/>
    <property type="match status" value="1"/>
</dbReference>
<dbReference type="Proteomes" id="UP000465221">
    <property type="component" value="Unassembled WGS sequence"/>
</dbReference>
<evidence type="ECO:0000259" key="1">
    <source>
        <dbReference type="PROSITE" id="PS50097"/>
    </source>
</evidence>
<reference evidence="2 3" key="1">
    <citation type="submission" date="2020-01" db="EMBL/GenBank/DDBJ databases">
        <title>Draft genome sequence of Aspergillus udagawae IFM 46972.</title>
        <authorList>
            <person name="Takahashi H."/>
            <person name="Yaguchi T."/>
        </authorList>
    </citation>
    <scope>NUCLEOTIDE SEQUENCE [LARGE SCALE GENOMIC DNA]</scope>
    <source>
        <strain evidence="2 3">IFM 46972</strain>
    </source>
</reference>
<accession>A0A8H3P3B1</accession>
<dbReference type="SUPFAM" id="SSF54695">
    <property type="entry name" value="POZ domain"/>
    <property type="match status" value="1"/>
</dbReference>
<dbReference type="EMBL" id="BLKC01000042">
    <property type="protein sequence ID" value="GFF40887.1"/>
    <property type="molecule type" value="Genomic_DNA"/>
</dbReference>
<dbReference type="InterPro" id="IPR011333">
    <property type="entry name" value="SKP1/BTB/POZ_sf"/>
</dbReference>